<reference evidence="2 3" key="1">
    <citation type="journal article" date="2021" name="Nat. Plants">
        <title>The Taxus genome provides insights into paclitaxel biosynthesis.</title>
        <authorList>
            <person name="Xiong X."/>
            <person name="Gou J."/>
            <person name="Liao Q."/>
            <person name="Li Y."/>
            <person name="Zhou Q."/>
            <person name="Bi G."/>
            <person name="Li C."/>
            <person name="Du R."/>
            <person name="Wang X."/>
            <person name="Sun T."/>
            <person name="Guo L."/>
            <person name="Liang H."/>
            <person name="Lu P."/>
            <person name="Wu Y."/>
            <person name="Zhang Z."/>
            <person name="Ro D.K."/>
            <person name="Shang Y."/>
            <person name="Huang S."/>
            <person name="Yan J."/>
        </authorList>
    </citation>
    <scope>NUCLEOTIDE SEQUENCE [LARGE SCALE GENOMIC DNA]</scope>
    <source>
        <strain evidence="2">Ta-2019</strain>
    </source>
</reference>
<name>A0AA38FRD4_TAXCH</name>
<gene>
    <name evidence="2" type="ORF">KI387_037197</name>
</gene>
<dbReference type="Proteomes" id="UP000824469">
    <property type="component" value="Unassembled WGS sequence"/>
</dbReference>
<accession>A0AA38FRD4</accession>
<feature type="compositionally biased region" description="Low complexity" evidence="1">
    <location>
        <begin position="35"/>
        <end position="60"/>
    </location>
</feature>
<sequence length="79" mass="8429">ILNRNRGSLKGNSSSEEDLLSWSSKLSRWDMRNGSSSSFSSTSTGSSSSSSFRGVQSSSSIGNVAPRCSKDNWITSDSD</sequence>
<comment type="caution">
    <text evidence="2">The sequence shown here is derived from an EMBL/GenBank/DDBJ whole genome shotgun (WGS) entry which is preliminary data.</text>
</comment>
<dbReference type="EMBL" id="JAHRHJ020000007">
    <property type="protein sequence ID" value="KAH9309286.1"/>
    <property type="molecule type" value="Genomic_DNA"/>
</dbReference>
<keyword evidence="3" id="KW-1185">Reference proteome</keyword>
<feature type="non-terminal residue" evidence="2">
    <location>
        <position position="1"/>
    </location>
</feature>
<organism evidence="2 3">
    <name type="scientific">Taxus chinensis</name>
    <name type="common">Chinese yew</name>
    <name type="synonym">Taxus wallichiana var. chinensis</name>
    <dbReference type="NCBI Taxonomy" id="29808"/>
    <lineage>
        <taxon>Eukaryota</taxon>
        <taxon>Viridiplantae</taxon>
        <taxon>Streptophyta</taxon>
        <taxon>Embryophyta</taxon>
        <taxon>Tracheophyta</taxon>
        <taxon>Spermatophyta</taxon>
        <taxon>Pinopsida</taxon>
        <taxon>Pinidae</taxon>
        <taxon>Conifers II</taxon>
        <taxon>Cupressales</taxon>
        <taxon>Taxaceae</taxon>
        <taxon>Taxus</taxon>
    </lineage>
</organism>
<feature type="non-terminal residue" evidence="2">
    <location>
        <position position="79"/>
    </location>
</feature>
<evidence type="ECO:0000313" key="2">
    <source>
        <dbReference type="EMBL" id="KAH9309286.1"/>
    </source>
</evidence>
<evidence type="ECO:0000313" key="3">
    <source>
        <dbReference type="Proteomes" id="UP000824469"/>
    </source>
</evidence>
<protein>
    <submittedName>
        <fullName evidence="2">Uncharacterized protein</fullName>
    </submittedName>
</protein>
<dbReference type="AlphaFoldDB" id="A0AA38FRD4"/>
<proteinExistence type="predicted"/>
<evidence type="ECO:0000256" key="1">
    <source>
        <dbReference type="SAM" id="MobiDB-lite"/>
    </source>
</evidence>
<feature type="region of interest" description="Disordered" evidence="1">
    <location>
        <begin position="29"/>
        <end position="79"/>
    </location>
</feature>